<name>E7GUU2_CLOS6</name>
<organism evidence="1 2">
    <name type="scientific">Clostridium symbiosum (strain WAL-14163)</name>
    <dbReference type="NCBI Taxonomy" id="742740"/>
    <lineage>
        <taxon>Bacteria</taxon>
        <taxon>Bacillati</taxon>
        <taxon>Bacillota</taxon>
        <taxon>Clostridia</taxon>
        <taxon>Lachnospirales</taxon>
        <taxon>Lachnospiraceae</taxon>
        <taxon>Otoolea</taxon>
    </lineage>
</organism>
<dbReference type="AlphaFoldDB" id="E7GUU2"/>
<dbReference type="eggNOG" id="ENOG502ZD6U">
    <property type="taxonomic scope" value="Bacteria"/>
</dbReference>
<evidence type="ECO:0000313" key="2">
    <source>
        <dbReference type="Proteomes" id="UP000002970"/>
    </source>
</evidence>
<comment type="caution">
    <text evidence="1">The sequence shown here is derived from an EMBL/GenBank/DDBJ whole genome shotgun (WGS) entry which is preliminary data.</text>
</comment>
<keyword evidence="2" id="KW-1185">Reference proteome</keyword>
<dbReference type="EMBL" id="ADLQ01000136">
    <property type="protein sequence ID" value="EGA91442.1"/>
    <property type="molecule type" value="Genomic_DNA"/>
</dbReference>
<dbReference type="HOGENOM" id="CLU_2715382_0_0_9"/>
<reference evidence="1 2" key="1">
    <citation type="submission" date="2010-12" db="EMBL/GenBank/DDBJ databases">
        <title>The Genome Sequence of Clostridium symbiosum strain WAL-14163.</title>
        <authorList>
            <person name="Earl A."/>
            <person name="Ward D."/>
            <person name="Feldgarden M."/>
            <person name="Gevers D."/>
            <person name="Finegold S.M."/>
            <person name="Summanen P.H."/>
            <person name="Molitoris D.R."/>
            <person name="Vaisanen M.L."/>
            <person name="Daigneault M."/>
            <person name="Young S.K."/>
            <person name="Zeng Q."/>
            <person name="Gargeya S."/>
            <person name="Fitzgerald M."/>
            <person name="Haas B."/>
            <person name="Abouelleil A."/>
            <person name="Alvarado L."/>
            <person name="Arachchi H.M."/>
            <person name="Berlin A."/>
            <person name="Brown A."/>
            <person name="Chapman S.B."/>
            <person name="Chen Z."/>
            <person name="Dunbar C."/>
            <person name="Freedman E."/>
            <person name="Gearin G."/>
            <person name="Gellesch M."/>
            <person name="Goldberg J."/>
            <person name="Griggs A."/>
            <person name="Gujja S."/>
            <person name="Heilman E."/>
            <person name="Heiman D."/>
            <person name="Howarth C."/>
            <person name="Larson L."/>
            <person name="Lui A."/>
            <person name="MacDonald P.J.P."/>
            <person name="Mehta T."/>
            <person name="Montmayeur A."/>
            <person name="Murphy C."/>
            <person name="Neiman D."/>
            <person name="Pearson M."/>
            <person name="Priest M."/>
            <person name="Roberts A."/>
            <person name="Saif S."/>
            <person name="Shea T."/>
            <person name="Shenoy N."/>
            <person name="Sisk P."/>
            <person name="Stolte C."/>
            <person name="Sykes S."/>
            <person name="White J."/>
            <person name="Yandava C."/>
            <person name="Nusbaum C."/>
            <person name="Birren B."/>
        </authorList>
    </citation>
    <scope>NUCLEOTIDE SEQUENCE [LARGE SCALE GENOMIC DNA]</scope>
    <source>
        <strain evidence="1 2">WAL-14163</strain>
    </source>
</reference>
<gene>
    <name evidence="1" type="ORF">HMPREF9474_04688</name>
</gene>
<proteinExistence type="predicted"/>
<evidence type="ECO:0000313" key="1">
    <source>
        <dbReference type="EMBL" id="EGA91442.1"/>
    </source>
</evidence>
<dbReference type="Proteomes" id="UP000002970">
    <property type="component" value="Unassembled WGS sequence"/>
</dbReference>
<accession>E7GUU2</accession>
<sequence>MYKQKIIAHNLKASKEQLIDDLNGVMTPLQRRMMKELLSHLDELNVHGSLSIVGVGFVKIPPQFYEKGPFYV</sequence>
<protein>
    <submittedName>
        <fullName evidence="1">Uncharacterized protein</fullName>
    </submittedName>
</protein>